<reference evidence="9 10" key="1">
    <citation type="journal article" date="2018" name="Elife">
        <title>Firefly genomes illuminate parallel origins of bioluminescence in beetles.</title>
        <authorList>
            <person name="Fallon T.R."/>
            <person name="Lower S.E."/>
            <person name="Chang C.H."/>
            <person name="Bessho-Uehara M."/>
            <person name="Martin G.J."/>
            <person name="Bewick A.J."/>
            <person name="Behringer M."/>
            <person name="Debat H.J."/>
            <person name="Wong I."/>
            <person name="Day J.C."/>
            <person name="Suvorov A."/>
            <person name="Silva C.J."/>
            <person name="Stanger-Hall K.F."/>
            <person name="Hall D.W."/>
            <person name="Schmitz R.J."/>
            <person name="Nelson D.R."/>
            <person name="Lewis S.M."/>
            <person name="Shigenobu S."/>
            <person name="Bybee S.M."/>
            <person name="Larracuente A.M."/>
            <person name="Oba Y."/>
            <person name="Weng J.K."/>
        </authorList>
    </citation>
    <scope>NUCLEOTIDE SEQUENCE [LARGE SCALE GENOMIC DNA]</scope>
    <source>
        <strain evidence="9">1611_PpyrPB1</strain>
        <tissue evidence="9">Whole body</tissue>
    </source>
</reference>
<dbReference type="PANTHER" id="PTHR22930">
    <property type="match status" value="1"/>
</dbReference>
<organism evidence="9 10">
    <name type="scientific">Photinus pyralis</name>
    <name type="common">Common eastern firefly</name>
    <name type="synonym">Lampyris pyralis</name>
    <dbReference type="NCBI Taxonomy" id="7054"/>
    <lineage>
        <taxon>Eukaryota</taxon>
        <taxon>Metazoa</taxon>
        <taxon>Ecdysozoa</taxon>
        <taxon>Arthropoda</taxon>
        <taxon>Hexapoda</taxon>
        <taxon>Insecta</taxon>
        <taxon>Pterygota</taxon>
        <taxon>Neoptera</taxon>
        <taxon>Endopterygota</taxon>
        <taxon>Coleoptera</taxon>
        <taxon>Polyphaga</taxon>
        <taxon>Elateriformia</taxon>
        <taxon>Elateroidea</taxon>
        <taxon>Lampyridae</taxon>
        <taxon>Lampyrinae</taxon>
        <taxon>Photinus</taxon>
    </lineage>
</organism>
<dbReference type="Pfam" id="PF13359">
    <property type="entry name" value="DDE_Tnp_4"/>
    <property type="match status" value="1"/>
</dbReference>
<evidence type="ECO:0000256" key="4">
    <source>
        <dbReference type="ARBA" id="ARBA00022722"/>
    </source>
</evidence>
<evidence type="ECO:0000256" key="6">
    <source>
        <dbReference type="ARBA" id="ARBA00022801"/>
    </source>
</evidence>
<dbReference type="EMBL" id="VVIM01001653">
    <property type="protein sequence ID" value="KAB0790235.1"/>
    <property type="molecule type" value="Genomic_DNA"/>
</dbReference>
<evidence type="ECO:0000313" key="9">
    <source>
        <dbReference type="EMBL" id="KAB0790235.1"/>
    </source>
</evidence>
<dbReference type="GO" id="GO:0016787">
    <property type="term" value="F:hydrolase activity"/>
    <property type="evidence" value="ECO:0007669"/>
    <property type="project" value="UniProtKB-KW"/>
</dbReference>
<keyword evidence="4" id="KW-0540">Nuclease</keyword>
<dbReference type="InParanoid" id="A0A5N3ZYT9"/>
<dbReference type="GO" id="GO:0004518">
    <property type="term" value="F:nuclease activity"/>
    <property type="evidence" value="ECO:0007669"/>
    <property type="project" value="UniProtKB-KW"/>
</dbReference>
<comment type="cofactor">
    <cofactor evidence="1">
        <name>a divalent metal cation</name>
        <dbReference type="ChEBI" id="CHEBI:60240"/>
    </cofactor>
</comment>
<protein>
    <recommendedName>
        <fullName evidence="8">DDE Tnp4 domain-containing protein</fullName>
    </recommendedName>
</protein>
<feature type="non-terminal residue" evidence="9">
    <location>
        <position position="216"/>
    </location>
</feature>
<proteinExistence type="inferred from homology"/>
<keyword evidence="10" id="KW-1185">Reference proteome</keyword>
<keyword evidence="6" id="KW-0378">Hydrolase</keyword>
<accession>A0A5N3ZYT9</accession>
<comment type="similarity">
    <text evidence="3">Belongs to the HARBI1 family.</text>
</comment>
<sequence>KSKRFQTLLQIITIYNKRRRRLTHNRIEMYEDVVLRYLHEDFHSHFRMSRSSMAVLINICGLCKASKKIVGRPEVPISLQCLICVWVLANQESYRSIGDRFNVSKSSIFHCLIRVCKILNSKGSVFIKWPKGNDAIKTIAGFKKIKSFPGVLGAIDGCHINICPPKHNSATYINRKGRPSMILQGVCDHNCIFTDCFVGYPGSVHDARVFQHSTVR</sequence>
<name>A0A5N3ZYT9_PHOPY</name>
<feature type="non-terminal residue" evidence="9">
    <location>
        <position position="1"/>
    </location>
</feature>
<evidence type="ECO:0000256" key="1">
    <source>
        <dbReference type="ARBA" id="ARBA00001968"/>
    </source>
</evidence>
<dbReference type="InterPro" id="IPR027806">
    <property type="entry name" value="HARBI1_dom"/>
</dbReference>
<dbReference type="InterPro" id="IPR045249">
    <property type="entry name" value="HARBI1-like"/>
</dbReference>
<keyword evidence="5" id="KW-0479">Metal-binding</keyword>
<evidence type="ECO:0000256" key="7">
    <source>
        <dbReference type="ARBA" id="ARBA00023242"/>
    </source>
</evidence>
<evidence type="ECO:0000256" key="5">
    <source>
        <dbReference type="ARBA" id="ARBA00022723"/>
    </source>
</evidence>
<gene>
    <name evidence="9" type="ORF">PPYR_15438</name>
</gene>
<evidence type="ECO:0000313" key="10">
    <source>
        <dbReference type="Proteomes" id="UP000327044"/>
    </source>
</evidence>
<comment type="caution">
    <text evidence="9">The sequence shown here is derived from an EMBL/GenBank/DDBJ whole genome shotgun (WGS) entry which is preliminary data.</text>
</comment>
<dbReference type="AlphaFoldDB" id="A0A5N3ZYT9"/>
<feature type="domain" description="DDE Tnp4" evidence="8">
    <location>
        <begin position="155"/>
        <end position="215"/>
    </location>
</feature>
<dbReference type="PANTHER" id="PTHR22930:SF85">
    <property type="entry name" value="GH03217P-RELATED"/>
    <property type="match status" value="1"/>
</dbReference>
<dbReference type="GO" id="GO:0046872">
    <property type="term" value="F:metal ion binding"/>
    <property type="evidence" value="ECO:0007669"/>
    <property type="project" value="UniProtKB-KW"/>
</dbReference>
<keyword evidence="7" id="KW-0539">Nucleus</keyword>
<dbReference type="Proteomes" id="UP000327044">
    <property type="component" value="Unassembled WGS sequence"/>
</dbReference>
<evidence type="ECO:0000256" key="3">
    <source>
        <dbReference type="ARBA" id="ARBA00006958"/>
    </source>
</evidence>
<dbReference type="GO" id="GO:0005634">
    <property type="term" value="C:nucleus"/>
    <property type="evidence" value="ECO:0007669"/>
    <property type="project" value="UniProtKB-SubCell"/>
</dbReference>
<evidence type="ECO:0000256" key="2">
    <source>
        <dbReference type="ARBA" id="ARBA00004123"/>
    </source>
</evidence>
<evidence type="ECO:0000259" key="8">
    <source>
        <dbReference type="Pfam" id="PF13359"/>
    </source>
</evidence>
<comment type="subcellular location">
    <subcellularLocation>
        <location evidence="2">Nucleus</location>
    </subcellularLocation>
</comment>